<dbReference type="RefSeq" id="WP_012020727.1">
    <property type="nucleotide sequence ID" value="NZ_CP008822.1"/>
</dbReference>
<evidence type="ECO:0000313" key="5">
    <source>
        <dbReference type="EMBL" id="AKV80595.1"/>
    </source>
</evidence>
<dbReference type="EMBL" id="CP012176">
    <property type="protein sequence ID" value="AKV82839.1"/>
    <property type="molecule type" value="Genomic_DNA"/>
</dbReference>
<name>A0A088E3P2_9CREN</name>
<proteinExistence type="predicted"/>
<reference evidence="6 8" key="3">
    <citation type="submission" date="2015-07" db="EMBL/GenBank/DDBJ databases">
        <title>Physiological, transcriptional responses and genome re-sequencing of acid resistant extremely thermoacidophilic Metallosphaera sedula SARC-M1.</title>
        <authorList>
            <person name="Ai C."/>
            <person name="McCarthy S."/>
            <person name="Eckrich V."/>
            <person name="Rudrappa D."/>
            <person name="Qiu G."/>
            <person name="Blum P."/>
        </authorList>
    </citation>
    <scope>NUCLEOTIDE SEQUENCE [LARGE SCALE GENOMIC DNA]</scope>
    <source>
        <strain evidence="6 8">SARC-M1</strain>
    </source>
</reference>
<dbReference type="Proteomes" id="UP000062475">
    <property type="component" value="Chromosome"/>
</dbReference>
<dbReference type="Proteomes" id="UP000029084">
    <property type="component" value="Chromosome"/>
</dbReference>
<gene>
    <name evidence="1" type="ORF">HA72_0765</name>
    <name evidence="2" type="ORF">MsedA_0780</name>
    <name evidence="3" type="ORF">MsedB_0781</name>
    <name evidence="4" type="ORF">MsedC_0780</name>
    <name evidence="5" type="ORF">MsedD_0781</name>
    <name evidence="6" type="ORF">MsedE_0780</name>
</gene>
<dbReference type="Proteomes" id="UP000056255">
    <property type="component" value="Chromosome"/>
</dbReference>
<dbReference type="OMA" id="CYICPYF"/>
<dbReference type="EMBL" id="CP012173">
    <property type="protein sequence ID" value="AKV76099.1"/>
    <property type="molecule type" value="Genomic_DNA"/>
</dbReference>
<evidence type="ECO:0000313" key="9">
    <source>
        <dbReference type="Proteomes" id="UP000061362"/>
    </source>
</evidence>
<evidence type="ECO:0000313" key="1">
    <source>
        <dbReference type="EMBL" id="AIM26926.1"/>
    </source>
</evidence>
<dbReference type="Proteomes" id="UP000062398">
    <property type="component" value="Chromosome"/>
</dbReference>
<dbReference type="AlphaFoldDB" id="A0A088E3P2"/>
<sequence>MDNFRGLIIDIYLSSKIPNYERTVRDGEIKRNRCNQFDGKYCKLVKTKDWVLQVWSVGDNVSPHPILCYLCPYYGSNIEGSVNTSLLQLLREYISIKNGIEREISNLESKIGEMLYSSLVLRRRRQELLSTLDEIESKINIIKALIRYQDSLDHI</sequence>
<evidence type="ECO:0000313" key="10">
    <source>
        <dbReference type="Proteomes" id="UP000062398"/>
    </source>
</evidence>
<evidence type="ECO:0000313" key="3">
    <source>
        <dbReference type="EMBL" id="AKV76099.1"/>
    </source>
</evidence>
<dbReference type="PATRIC" id="fig|43687.5.peg.784"/>
<reference evidence="1 7" key="1">
    <citation type="journal article" date="2014" name="J. Bacteriol.">
        <title>Role of an Archaeal PitA Transporter in the Copper and Arsenic Resistance of Metallosphaera sedula, an Extreme Thermoacidophile.</title>
        <authorList>
            <person name="McCarthy S."/>
            <person name="Ai C."/>
            <person name="Wheaton G."/>
            <person name="Tevatia R."/>
            <person name="Eckrich V."/>
            <person name="Kelly R."/>
            <person name="Blum P."/>
        </authorList>
    </citation>
    <scope>NUCLEOTIDE SEQUENCE [LARGE SCALE GENOMIC DNA]</scope>
    <source>
        <strain evidence="1 7">CuR1</strain>
    </source>
</reference>
<dbReference type="OrthoDB" id="35349at2157"/>
<organism evidence="1 7">
    <name type="scientific">Metallosphaera sedula</name>
    <dbReference type="NCBI Taxonomy" id="43687"/>
    <lineage>
        <taxon>Archaea</taxon>
        <taxon>Thermoproteota</taxon>
        <taxon>Thermoprotei</taxon>
        <taxon>Sulfolobales</taxon>
        <taxon>Sulfolobaceae</taxon>
        <taxon>Metallosphaera</taxon>
    </lineage>
</organism>
<evidence type="ECO:0000313" key="8">
    <source>
        <dbReference type="Proteomes" id="UP000056255"/>
    </source>
</evidence>
<dbReference type="Proteomes" id="UP000061362">
    <property type="component" value="Chromosome"/>
</dbReference>
<evidence type="ECO:0000313" key="12">
    <source>
        <dbReference type="Proteomes" id="UP000068832"/>
    </source>
</evidence>
<evidence type="ECO:0000313" key="7">
    <source>
        <dbReference type="Proteomes" id="UP000029084"/>
    </source>
</evidence>
<dbReference type="Proteomes" id="UP000068832">
    <property type="component" value="Chromosome"/>
</dbReference>
<protein>
    <submittedName>
        <fullName evidence="1">Uncharacterized protein</fullName>
    </submittedName>
</protein>
<reference evidence="9 10" key="2">
    <citation type="journal article" date="2015" name="Genome Announc.">
        <title>Complete Genome Sequences of Evolved Arsenate-Resistant Metallosphaera sedula Strains.</title>
        <authorList>
            <person name="Ai C."/>
            <person name="McCarthy S."/>
            <person name="Schackwitz W."/>
            <person name="Martin J."/>
            <person name="Lipzen A."/>
            <person name="Blum P."/>
        </authorList>
    </citation>
    <scope>NUCLEOTIDE SEQUENCE [LARGE SCALE GENOMIC DNA]</scope>
    <source>
        <strain evidence="4 10">ARS120-1</strain>
        <strain evidence="5 9">ARS120-2</strain>
        <strain evidence="2 12">ARS50-1</strain>
        <strain evidence="3 11">ARS50-2</strain>
    </source>
</reference>
<evidence type="ECO:0000313" key="2">
    <source>
        <dbReference type="EMBL" id="AKV73857.1"/>
    </source>
</evidence>
<dbReference type="EMBL" id="CP012172">
    <property type="protein sequence ID" value="AKV73857.1"/>
    <property type="molecule type" value="Genomic_DNA"/>
</dbReference>
<accession>A0A088E3P2</accession>
<dbReference type="GeneID" id="91755225"/>
<dbReference type="EMBL" id="CP008822">
    <property type="protein sequence ID" value="AIM26926.1"/>
    <property type="molecule type" value="Genomic_DNA"/>
</dbReference>
<dbReference type="EMBL" id="CP012174">
    <property type="protein sequence ID" value="AKV78350.1"/>
    <property type="molecule type" value="Genomic_DNA"/>
</dbReference>
<evidence type="ECO:0000313" key="4">
    <source>
        <dbReference type="EMBL" id="AKV78350.1"/>
    </source>
</evidence>
<evidence type="ECO:0000313" key="11">
    <source>
        <dbReference type="Proteomes" id="UP000062475"/>
    </source>
</evidence>
<dbReference type="EMBL" id="CP012175">
    <property type="protein sequence ID" value="AKV80595.1"/>
    <property type="molecule type" value="Genomic_DNA"/>
</dbReference>
<evidence type="ECO:0000313" key="6">
    <source>
        <dbReference type="EMBL" id="AKV82839.1"/>
    </source>
</evidence>